<evidence type="ECO:0000256" key="1">
    <source>
        <dbReference type="ARBA" id="ARBA00006484"/>
    </source>
</evidence>
<dbReference type="InterPro" id="IPR036291">
    <property type="entry name" value="NAD(P)-bd_dom_sf"/>
</dbReference>
<feature type="compositionally biased region" description="Gly residues" evidence="3">
    <location>
        <begin position="102"/>
        <end position="113"/>
    </location>
</feature>
<gene>
    <name evidence="4" type="ORF">TT172_LOCUS9172</name>
</gene>
<sequence>MATLAKTIVATGASSGIGFELVKQLLSQRSQPYRLILGARDVRRTRAALDALRFDPAAGHRLTVLPLELADLRATREFARLALLALREGEEAEDRQLEGEDSGGGGGGGAGGGGKGDGGRLDYLLLNAAMTYPVGDGGVRGKWSEAVVVNHFAQHYLLHLLREKLVESKARIVIVSSGGIRQVTDPAALAHDLQAGSGVEPMKTYCQTKFVQLLSAHWWRRQLKDQCTVVAVSPGLIPGTGLGRGAGMTATMDMPDAKSIPEGARSILAAFTRDDFPEDPDQIFLTSWGEWWSKDVYSLTLDKALQDKWSPSKDEMENDDAFTR</sequence>
<dbReference type="PANTHER" id="PTHR24320">
    <property type="entry name" value="RETINOL DEHYDROGENASE"/>
    <property type="match status" value="1"/>
</dbReference>
<protein>
    <submittedName>
        <fullName evidence="4">82c5b304-768a-4c85-b366-037f7a640844</fullName>
    </submittedName>
</protein>
<dbReference type="GO" id="GO:0016491">
    <property type="term" value="F:oxidoreductase activity"/>
    <property type="evidence" value="ECO:0007669"/>
    <property type="project" value="UniProtKB-KW"/>
</dbReference>
<organism evidence="4 5">
    <name type="scientific">Thermothielavioides terrestris</name>
    <dbReference type="NCBI Taxonomy" id="2587410"/>
    <lineage>
        <taxon>Eukaryota</taxon>
        <taxon>Fungi</taxon>
        <taxon>Dikarya</taxon>
        <taxon>Ascomycota</taxon>
        <taxon>Pezizomycotina</taxon>
        <taxon>Sordariomycetes</taxon>
        <taxon>Sordariomycetidae</taxon>
        <taxon>Sordariales</taxon>
        <taxon>Chaetomiaceae</taxon>
        <taxon>Thermothielavioides</taxon>
    </lineage>
</organism>
<dbReference type="EMBL" id="OUUZ01000018">
    <property type="protein sequence ID" value="SPQ26753.1"/>
    <property type="molecule type" value="Genomic_DNA"/>
</dbReference>
<reference evidence="4 5" key="1">
    <citation type="submission" date="2018-04" db="EMBL/GenBank/DDBJ databases">
        <authorList>
            <person name="Huttner S."/>
            <person name="Dainat J."/>
        </authorList>
    </citation>
    <scope>NUCLEOTIDE SEQUENCE [LARGE SCALE GENOMIC DNA]</scope>
</reference>
<dbReference type="Proteomes" id="UP000289323">
    <property type="component" value="Unassembled WGS sequence"/>
</dbReference>
<evidence type="ECO:0000313" key="4">
    <source>
        <dbReference type="EMBL" id="SPQ26753.1"/>
    </source>
</evidence>
<keyword evidence="2" id="KW-0560">Oxidoreductase</keyword>
<dbReference type="SUPFAM" id="SSF51735">
    <property type="entry name" value="NAD(P)-binding Rossmann-fold domains"/>
    <property type="match status" value="1"/>
</dbReference>
<proteinExistence type="inferred from homology"/>
<dbReference type="Gene3D" id="3.40.50.720">
    <property type="entry name" value="NAD(P)-binding Rossmann-like Domain"/>
    <property type="match status" value="1"/>
</dbReference>
<feature type="region of interest" description="Disordered" evidence="3">
    <location>
        <begin position="92"/>
        <end position="113"/>
    </location>
</feature>
<dbReference type="PANTHER" id="PTHR24320:SF283">
    <property type="entry name" value="RETINOL DEHYDROGENASE 11"/>
    <property type="match status" value="1"/>
</dbReference>
<dbReference type="AlphaFoldDB" id="A0A446BW46"/>
<evidence type="ECO:0000256" key="3">
    <source>
        <dbReference type="SAM" id="MobiDB-lite"/>
    </source>
</evidence>
<name>A0A446BW46_9PEZI</name>
<evidence type="ECO:0000256" key="2">
    <source>
        <dbReference type="ARBA" id="ARBA00023002"/>
    </source>
</evidence>
<comment type="similarity">
    <text evidence="1">Belongs to the short-chain dehydrogenases/reductases (SDR) family.</text>
</comment>
<evidence type="ECO:0000313" key="5">
    <source>
        <dbReference type="Proteomes" id="UP000289323"/>
    </source>
</evidence>
<accession>A0A446BW46</accession>